<keyword evidence="2" id="KW-1185">Reference proteome</keyword>
<dbReference type="Proteomes" id="UP001556367">
    <property type="component" value="Unassembled WGS sequence"/>
</dbReference>
<organism evidence="1 2">
    <name type="scientific">Hohenbuehelia grisea</name>
    <dbReference type="NCBI Taxonomy" id="104357"/>
    <lineage>
        <taxon>Eukaryota</taxon>
        <taxon>Fungi</taxon>
        <taxon>Dikarya</taxon>
        <taxon>Basidiomycota</taxon>
        <taxon>Agaricomycotina</taxon>
        <taxon>Agaricomycetes</taxon>
        <taxon>Agaricomycetidae</taxon>
        <taxon>Agaricales</taxon>
        <taxon>Pleurotineae</taxon>
        <taxon>Pleurotaceae</taxon>
        <taxon>Hohenbuehelia</taxon>
    </lineage>
</organism>
<reference evidence="2" key="1">
    <citation type="submission" date="2024-06" db="EMBL/GenBank/DDBJ databases">
        <title>Multi-omics analyses provide insights into the biosynthesis of the anticancer antibiotic pleurotin in Hohenbuehelia grisea.</title>
        <authorList>
            <person name="Weaver J.A."/>
            <person name="Alberti F."/>
        </authorList>
    </citation>
    <scope>NUCLEOTIDE SEQUENCE [LARGE SCALE GENOMIC DNA]</scope>
    <source>
        <strain evidence="2">T-177</strain>
    </source>
</reference>
<dbReference type="EMBL" id="JASNQZ010000002">
    <property type="protein sequence ID" value="KAL0959557.1"/>
    <property type="molecule type" value="Genomic_DNA"/>
</dbReference>
<evidence type="ECO:0000313" key="2">
    <source>
        <dbReference type="Proteomes" id="UP001556367"/>
    </source>
</evidence>
<comment type="caution">
    <text evidence="1">The sequence shown here is derived from an EMBL/GenBank/DDBJ whole genome shotgun (WGS) entry which is preliminary data.</text>
</comment>
<evidence type="ECO:0000313" key="1">
    <source>
        <dbReference type="EMBL" id="KAL0959557.1"/>
    </source>
</evidence>
<accession>A0ABR3JVI6</accession>
<sequence length="237" mass="26432">MRHAWRARDSGMHETHIRHPPPPRFGFVFTSFATFWQYADSGPNPGDQDIFNGDAAGLKRIPVGIREMPVASFFSSSHASNSIFIVQLAQLPPARSDQAPFYKYTRSQLVRQCHDCCTTKYRLISARSGTQAAQTKTGSNGRSGNSRRCGQLEELFLGKHAVWPAELNGLVSRTTWLSNCWEHTLLMESDQDLNATIHLRSEELGRCPAGHPQRDGALVDLAVALHRRYGQTGSLQV</sequence>
<name>A0ABR3JVI6_9AGAR</name>
<protein>
    <submittedName>
        <fullName evidence="1">Uncharacterized protein</fullName>
    </submittedName>
</protein>
<proteinExistence type="predicted"/>
<gene>
    <name evidence="1" type="ORF">HGRIS_011270</name>
</gene>